<organism evidence="2 3">
    <name type="scientific">Candidatus Raymondbacteria bacterium RIFOXYD12_FULL_49_13</name>
    <dbReference type="NCBI Taxonomy" id="1817890"/>
    <lineage>
        <taxon>Bacteria</taxon>
        <taxon>Raymondiibacteriota</taxon>
    </lineage>
</organism>
<feature type="region of interest" description="Disordered" evidence="1">
    <location>
        <begin position="350"/>
        <end position="376"/>
    </location>
</feature>
<dbReference type="EMBL" id="MFYX01000075">
    <property type="protein sequence ID" value="OGK04111.1"/>
    <property type="molecule type" value="Genomic_DNA"/>
</dbReference>
<accession>A0A1F7FBX4</accession>
<reference evidence="2 3" key="1">
    <citation type="journal article" date="2016" name="Nat. Commun.">
        <title>Thousands of microbial genomes shed light on interconnected biogeochemical processes in an aquifer system.</title>
        <authorList>
            <person name="Anantharaman K."/>
            <person name="Brown C.T."/>
            <person name="Hug L.A."/>
            <person name="Sharon I."/>
            <person name="Castelle C.J."/>
            <person name="Probst A.J."/>
            <person name="Thomas B.C."/>
            <person name="Singh A."/>
            <person name="Wilkins M.J."/>
            <person name="Karaoz U."/>
            <person name="Brodie E.L."/>
            <person name="Williams K.H."/>
            <person name="Hubbard S.S."/>
            <person name="Banfield J.F."/>
        </authorList>
    </citation>
    <scope>NUCLEOTIDE SEQUENCE [LARGE SCALE GENOMIC DNA]</scope>
</reference>
<dbReference type="PROSITE" id="PS51257">
    <property type="entry name" value="PROKAR_LIPOPROTEIN"/>
    <property type="match status" value="1"/>
</dbReference>
<evidence type="ECO:0000313" key="2">
    <source>
        <dbReference type="EMBL" id="OGK04111.1"/>
    </source>
</evidence>
<evidence type="ECO:0008006" key="4">
    <source>
        <dbReference type="Google" id="ProtNLM"/>
    </source>
</evidence>
<feature type="compositionally biased region" description="Basic and acidic residues" evidence="1">
    <location>
        <begin position="367"/>
        <end position="376"/>
    </location>
</feature>
<evidence type="ECO:0000256" key="1">
    <source>
        <dbReference type="SAM" id="MobiDB-lite"/>
    </source>
</evidence>
<dbReference type="Proteomes" id="UP000179243">
    <property type="component" value="Unassembled WGS sequence"/>
</dbReference>
<evidence type="ECO:0000313" key="3">
    <source>
        <dbReference type="Proteomes" id="UP000179243"/>
    </source>
</evidence>
<gene>
    <name evidence="2" type="ORF">A2519_19620</name>
</gene>
<dbReference type="Gene3D" id="3.40.50.1110">
    <property type="entry name" value="SGNH hydrolase"/>
    <property type="match status" value="1"/>
</dbReference>
<dbReference type="AlphaFoldDB" id="A0A1F7FBX4"/>
<name>A0A1F7FBX4_UNCRA</name>
<sequence>MQTRISSFFSGIGVLALVLLACMVLDQIAFQVYTGFIKKPGSLKYSMADLKKAYPGLNEQEITRLLTETWTRQFKYFPYTQFLEKEYSGRYVNVDAHGIRSGRQKTIWPPDTAKTNVFVFGGSTTFGCGVADTQTIPSYIGDVLGPSCAVYNLGCGHYFDTQERIRFEQLVYGGFRPDIAVFIDGINMFDKVAEGPRFTKTLNAHFENSVESLLAFLLQQSFVTYSFTSLKKHFTNTTVGSELEEYGDGPACVERYETNIAAIERTARSYGIKTFLSCSHRLSTCTIIQPTRSSVSTRTRRRHTRTATNFLKIKLRTVCSPLPRASSISPVSRKKGLTCYTWTRSTTPAASAGKSRIQSARRSPWRSTERAARPFL</sequence>
<comment type="caution">
    <text evidence="2">The sequence shown here is derived from an EMBL/GenBank/DDBJ whole genome shotgun (WGS) entry which is preliminary data.</text>
</comment>
<protein>
    <recommendedName>
        <fullName evidence="4">SGNH hydrolase-type esterase domain-containing protein</fullName>
    </recommendedName>
</protein>
<dbReference type="InterPro" id="IPR036514">
    <property type="entry name" value="SGNH_hydro_sf"/>
</dbReference>
<dbReference type="SUPFAM" id="SSF52266">
    <property type="entry name" value="SGNH hydrolase"/>
    <property type="match status" value="1"/>
</dbReference>
<proteinExistence type="predicted"/>